<feature type="transmembrane region" description="Helical" evidence="1">
    <location>
        <begin position="167"/>
        <end position="188"/>
    </location>
</feature>
<accession>A0A6J4NJG8</accession>
<evidence type="ECO:0000313" key="2">
    <source>
        <dbReference type="EMBL" id="CAA9389950.1"/>
    </source>
</evidence>
<name>A0A6J4NJG8_9ACTN</name>
<keyword evidence="1" id="KW-1133">Transmembrane helix</keyword>
<organism evidence="2">
    <name type="scientific">uncultured Nocardioides sp</name>
    <dbReference type="NCBI Taxonomy" id="198441"/>
    <lineage>
        <taxon>Bacteria</taxon>
        <taxon>Bacillati</taxon>
        <taxon>Actinomycetota</taxon>
        <taxon>Actinomycetes</taxon>
        <taxon>Propionibacteriales</taxon>
        <taxon>Nocardioidaceae</taxon>
        <taxon>Nocardioides</taxon>
        <taxon>environmental samples</taxon>
    </lineage>
</organism>
<feature type="transmembrane region" description="Helical" evidence="1">
    <location>
        <begin position="197"/>
        <end position="218"/>
    </location>
</feature>
<dbReference type="AlphaFoldDB" id="A0A6J4NJG8"/>
<keyword evidence="1" id="KW-0812">Transmembrane</keyword>
<reference evidence="2" key="1">
    <citation type="submission" date="2020-02" db="EMBL/GenBank/DDBJ databases">
        <authorList>
            <person name="Meier V. D."/>
        </authorList>
    </citation>
    <scope>NUCLEOTIDE SEQUENCE</scope>
    <source>
        <strain evidence="2">AVDCRST_MAG06</strain>
    </source>
</reference>
<evidence type="ECO:0000256" key="1">
    <source>
        <dbReference type="SAM" id="Phobius"/>
    </source>
</evidence>
<feature type="transmembrane region" description="Helical" evidence="1">
    <location>
        <begin position="85"/>
        <end position="104"/>
    </location>
</feature>
<gene>
    <name evidence="2" type="ORF">AVDCRST_MAG06-1508</name>
</gene>
<proteinExistence type="predicted"/>
<feature type="transmembrane region" description="Helical" evidence="1">
    <location>
        <begin position="30"/>
        <end position="52"/>
    </location>
</feature>
<protein>
    <submittedName>
        <fullName evidence="2">Uncharacterized protein</fullName>
    </submittedName>
</protein>
<keyword evidence="1" id="KW-0472">Membrane</keyword>
<feature type="transmembrane region" description="Helical" evidence="1">
    <location>
        <begin position="125"/>
        <end position="147"/>
    </location>
</feature>
<sequence length="233" mass="24239">MNVADLTLVRGMDDTRAALARWSRRPGPILGAWVARSFAVAVGLLIAIWVIASLSTPDPTPLLLPGITAPPTSADLGPILFRNSLVLALHAFACIAGFLAGASMPLEAARRSGISKAVHDWAGTLAIWFVVLATGFSLFTQAFALGAGTSSVAAQLGTSPGVLLVGLLPHAIPELTALFLPLAAWLVASRRGQWNELLAATFVTVLIAAPVVVAAAFVETYFSPRLIQVLIGA</sequence>
<dbReference type="RefSeq" id="WP_295658014.1">
    <property type="nucleotide sequence ID" value="NZ_CADCUP010000106.1"/>
</dbReference>
<dbReference type="EMBL" id="CADCUP010000106">
    <property type="protein sequence ID" value="CAA9389950.1"/>
    <property type="molecule type" value="Genomic_DNA"/>
</dbReference>